<gene>
    <name evidence="2" type="ORF">AKJ64_01890</name>
</gene>
<protein>
    <submittedName>
        <fullName evidence="2">Uncharacterized protein</fullName>
    </submittedName>
</protein>
<feature type="transmembrane region" description="Helical" evidence="1">
    <location>
        <begin position="6"/>
        <end position="25"/>
    </location>
</feature>
<dbReference type="Proteomes" id="UP000070373">
    <property type="component" value="Unassembled WGS sequence"/>
</dbReference>
<keyword evidence="1" id="KW-0472">Membrane</keyword>
<keyword evidence="3" id="KW-1185">Reference proteome</keyword>
<evidence type="ECO:0000256" key="1">
    <source>
        <dbReference type="SAM" id="Phobius"/>
    </source>
</evidence>
<name>A0A133UFG2_9EURY</name>
<reference evidence="2 3" key="1">
    <citation type="journal article" date="2016" name="Sci. Rep.">
        <title>Metabolic traits of an uncultured archaeal lineage -MSBL1- from brine pools of the Red Sea.</title>
        <authorList>
            <person name="Mwirichia R."/>
            <person name="Alam I."/>
            <person name="Rashid M."/>
            <person name="Vinu M."/>
            <person name="Ba-Alawi W."/>
            <person name="Anthony Kamau A."/>
            <person name="Kamanda Ngugi D."/>
            <person name="Goker M."/>
            <person name="Klenk H.P."/>
            <person name="Bajic V."/>
            <person name="Stingl U."/>
        </authorList>
    </citation>
    <scope>NUCLEOTIDE SEQUENCE [LARGE SCALE GENOMIC DNA]</scope>
    <source>
        <strain evidence="2">SCGC-AAA259E17</strain>
    </source>
</reference>
<evidence type="ECO:0000313" key="2">
    <source>
        <dbReference type="EMBL" id="KXA92910.1"/>
    </source>
</evidence>
<organism evidence="2 3">
    <name type="scientific">candidate division MSBL1 archaeon SCGC-AAA259E17</name>
    <dbReference type="NCBI Taxonomy" id="1698263"/>
    <lineage>
        <taxon>Archaea</taxon>
        <taxon>Methanobacteriati</taxon>
        <taxon>Methanobacteriota</taxon>
        <taxon>candidate division MSBL1</taxon>
    </lineage>
</organism>
<dbReference type="AlphaFoldDB" id="A0A133UFG2"/>
<sequence length="143" mass="16548">MISILIAYPLTVGVVSVIVGFRHLFKHRHLHLQQLGELHALRLFRHCDVVPDDFIDGVARSSTLHSHLQIGQLFLIGFRSQSPRRLLVPRFPDIQQMFKPIEHSRRILRDGLYSEKLQEILKLILNIAWGSAVSGYLLKRRLL</sequence>
<keyword evidence="1" id="KW-1133">Transmembrane helix</keyword>
<keyword evidence="1" id="KW-0812">Transmembrane</keyword>
<proteinExistence type="predicted"/>
<evidence type="ECO:0000313" key="3">
    <source>
        <dbReference type="Proteomes" id="UP000070373"/>
    </source>
</evidence>
<accession>A0A133UFG2</accession>
<comment type="caution">
    <text evidence="2">The sequence shown here is derived from an EMBL/GenBank/DDBJ whole genome shotgun (WGS) entry which is preliminary data.</text>
</comment>
<dbReference type="EMBL" id="LHXN01000024">
    <property type="protein sequence ID" value="KXA92910.1"/>
    <property type="molecule type" value="Genomic_DNA"/>
</dbReference>